<name>A0A9N9DN89_9GLOM</name>
<feature type="non-terminal residue" evidence="1">
    <location>
        <position position="86"/>
    </location>
</feature>
<evidence type="ECO:0000313" key="2">
    <source>
        <dbReference type="Proteomes" id="UP000789706"/>
    </source>
</evidence>
<reference evidence="1" key="1">
    <citation type="submission" date="2021-06" db="EMBL/GenBank/DDBJ databases">
        <authorList>
            <person name="Kallberg Y."/>
            <person name="Tangrot J."/>
            <person name="Rosling A."/>
        </authorList>
    </citation>
    <scope>NUCLEOTIDE SEQUENCE</scope>
    <source>
        <strain evidence="1">AZ414A</strain>
    </source>
</reference>
<proteinExistence type="predicted"/>
<accession>A0A9N9DN89</accession>
<dbReference type="Proteomes" id="UP000789706">
    <property type="component" value="Unassembled WGS sequence"/>
</dbReference>
<keyword evidence="2" id="KW-1185">Reference proteome</keyword>
<gene>
    <name evidence="1" type="ORF">DEBURN_LOCUS11194</name>
</gene>
<feature type="non-terminal residue" evidence="1">
    <location>
        <position position="1"/>
    </location>
</feature>
<evidence type="ECO:0000313" key="1">
    <source>
        <dbReference type="EMBL" id="CAG8642052.1"/>
    </source>
</evidence>
<dbReference type="AlphaFoldDB" id="A0A9N9DN89"/>
<protein>
    <submittedName>
        <fullName evidence="1">11140_t:CDS:1</fullName>
    </submittedName>
</protein>
<sequence length="86" mass="10213">NDLDENQITFDFNNELSKLFTQIISENEENSNIELYISKYNNDIKTELELDNNNNEQNFDYTCDKEINELISDNEELINKEKKSNV</sequence>
<organism evidence="1 2">
    <name type="scientific">Diversispora eburnea</name>
    <dbReference type="NCBI Taxonomy" id="1213867"/>
    <lineage>
        <taxon>Eukaryota</taxon>
        <taxon>Fungi</taxon>
        <taxon>Fungi incertae sedis</taxon>
        <taxon>Mucoromycota</taxon>
        <taxon>Glomeromycotina</taxon>
        <taxon>Glomeromycetes</taxon>
        <taxon>Diversisporales</taxon>
        <taxon>Diversisporaceae</taxon>
        <taxon>Diversispora</taxon>
    </lineage>
</organism>
<dbReference type="EMBL" id="CAJVPK010005122">
    <property type="protein sequence ID" value="CAG8642052.1"/>
    <property type="molecule type" value="Genomic_DNA"/>
</dbReference>
<comment type="caution">
    <text evidence="1">The sequence shown here is derived from an EMBL/GenBank/DDBJ whole genome shotgun (WGS) entry which is preliminary data.</text>
</comment>